<protein>
    <submittedName>
        <fullName evidence="1">Uncharacterized protein</fullName>
    </submittedName>
</protein>
<proteinExistence type="predicted"/>
<reference evidence="1 2" key="1">
    <citation type="submission" date="2021-02" db="EMBL/GenBank/DDBJ databases">
        <title>Taxonomically Unique Crown Gall-Associated Xanthomonas Stains Have Deficiency in Virulence Repertories.</title>
        <authorList>
            <person name="Mafakheri H."/>
            <person name="Taghavi S.M."/>
            <person name="Dimkic I."/>
            <person name="Nemanja K."/>
            <person name="Osdaghi E."/>
        </authorList>
    </citation>
    <scope>NUCLEOTIDE SEQUENCE [LARGE SCALE GENOMIC DNA]</scope>
    <source>
        <strain evidence="1 2">FX4</strain>
    </source>
</reference>
<keyword evidence="2" id="KW-1185">Reference proteome</keyword>
<dbReference type="EMBL" id="JAFIWB010000003">
    <property type="protein sequence ID" value="MBN6101481.1"/>
    <property type="molecule type" value="Genomic_DNA"/>
</dbReference>
<evidence type="ECO:0000313" key="2">
    <source>
        <dbReference type="Proteomes" id="UP000695802"/>
    </source>
</evidence>
<evidence type="ECO:0000313" key="1">
    <source>
        <dbReference type="EMBL" id="MBN6101481.1"/>
    </source>
</evidence>
<accession>A0ABS3AYX6</accession>
<dbReference type="Proteomes" id="UP000695802">
    <property type="component" value="Unassembled WGS sequence"/>
</dbReference>
<name>A0ABS3AYX6_9XANT</name>
<sequence>MTSDRSSGSSTSPGFNYARFQLAKALDTTEHHPDSQARLRAGVRAERWMHVLEHVLMETAHYGSRTPFADVPAWATLEVNTGGFATGRLLAGGELTAYERELSKRVVHVSADQVRFDLNLWHLTEAGLDHLQRMLTEGSYSIDLPEEAALPMVAWLVGQGRIEQAQTIIEAIAPFFDRLRFFPARIDGTSPLSAEVSIFTASDVRQCLSELGAQRRLAAQKWSIEIRLPLYDATISLFLDTYVDGWPCRRFPEDWQASAKALLTRISDARADGHGDLTRRRDRVTEAFALLAACADDPATLTGRQVGRIRRIVDDFVEAHGRPDSSGHLAFRQQQQRDVASAAHHRIGHAVAARLAAYPPSEGIADFSALSAPINEDEAATFGIEPDQQLPDPVRYRLERCRRGTIAELVDAGIVTSGDTIARVLPVLIAEIRSSELANPTLRCLYAATYRAFRRRRSLLLLNLEGQVRLNELPWISVVDGDRNADTVTAGAARAALIESASMVISAFPHAITPNKLVREFRVLADGAKLKLPFVDEIATDIFTGEFTNTYIEAARFAAQVIAGTLYADYYNIDTDALAVLPDRLKAETKRNGWSRANDSTDALSTLAARRANASSGGWSPAINGTILEQVQILTTHNLAVLFDGAGLRAMLRPTLDAIALQSFQWICRRQQMQIPHWHAQLIMVKNTAYAWRQMLFFLSMLDDARRRVAIARIEAHFYEQPNTFRSRFEPVMCGLRLAAEGRRLPQHETGPNGARVFKGWTTERHWLAS</sequence>
<organism evidence="1 2">
    <name type="scientific">Xanthomonas bonasiae</name>
    <dbReference type="NCBI Taxonomy" id="2810351"/>
    <lineage>
        <taxon>Bacteria</taxon>
        <taxon>Pseudomonadati</taxon>
        <taxon>Pseudomonadota</taxon>
        <taxon>Gammaproteobacteria</taxon>
        <taxon>Lysobacterales</taxon>
        <taxon>Lysobacteraceae</taxon>
        <taxon>Xanthomonas</taxon>
    </lineage>
</organism>
<dbReference type="RefSeq" id="WP_206228980.1">
    <property type="nucleotide sequence ID" value="NZ_JAFIWB010000003.1"/>
</dbReference>
<gene>
    <name evidence="1" type="ORF">JR064_04815</name>
</gene>
<comment type="caution">
    <text evidence="1">The sequence shown here is derived from an EMBL/GenBank/DDBJ whole genome shotgun (WGS) entry which is preliminary data.</text>
</comment>